<proteinExistence type="predicted"/>
<dbReference type="PANTHER" id="PTHR31625">
    <property type="match status" value="1"/>
</dbReference>
<accession>A0AAN8Z0H5</accession>
<keyword evidence="2" id="KW-0012">Acyltransferase</keyword>
<evidence type="ECO:0000313" key="3">
    <source>
        <dbReference type="EMBL" id="KAK6919966.1"/>
    </source>
</evidence>
<dbReference type="Gene3D" id="3.30.559.10">
    <property type="entry name" value="Chloramphenicol acetyltransferase-like domain"/>
    <property type="match status" value="2"/>
</dbReference>
<protein>
    <submittedName>
        <fullName evidence="3">Uncharacterized protein</fullName>
    </submittedName>
</protein>
<keyword evidence="4" id="KW-1185">Reference proteome</keyword>
<evidence type="ECO:0000256" key="2">
    <source>
        <dbReference type="ARBA" id="ARBA00023315"/>
    </source>
</evidence>
<organism evidence="3 4">
    <name type="scientific">Dillenia turbinata</name>
    <dbReference type="NCBI Taxonomy" id="194707"/>
    <lineage>
        <taxon>Eukaryota</taxon>
        <taxon>Viridiplantae</taxon>
        <taxon>Streptophyta</taxon>
        <taxon>Embryophyta</taxon>
        <taxon>Tracheophyta</taxon>
        <taxon>Spermatophyta</taxon>
        <taxon>Magnoliopsida</taxon>
        <taxon>eudicotyledons</taxon>
        <taxon>Gunneridae</taxon>
        <taxon>Pentapetalae</taxon>
        <taxon>Dilleniales</taxon>
        <taxon>Dilleniaceae</taxon>
        <taxon>Dillenia</taxon>
    </lineage>
</organism>
<dbReference type="AlphaFoldDB" id="A0AAN8Z0H5"/>
<dbReference type="GO" id="GO:0016747">
    <property type="term" value="F:acyltransferase activity, transferring groups other than amino-acyl groups"/>
    <property type="evidence" value="ECO:0007669"/>
    <property type="project" value="UniProtKB-ARBA"/>
</dbReference>
<name>A0AAN8Z0H5_9MAGN</name>
<dbReference type="Proteomes" id="UP001370490">
    <property type="component" value="Unassembled WGS sequence"/>
</dbReference>
<comment type="caution">
    <text evidence="3">The sequence shown here is derived from an EMBL/GenBank/DDBJ whole genome shotgun (WGS) entry which is preliminary data.</text>
</comment>
<evidence type="ECO:0000256" key="1">
    <source>
        <dbReference type="ARBA" id="ARBA00022679"/>
    </source>
</evidence>
<reference evidence="3 4" key="1">
    <citation type="submission" date="2023-12" db="EMBL/GenBank/DDBJ databases">
        <title>A high-quality genome assembly for Dillenia turbinata (Dilleniales).</title>
        <authorList>
            <person name="Chanderbali A."/>
        </authorList>
    </citation>
    <scope>NUCLEOTIDE SEQUENCE [LARGE SCALE GENOMIC DNA]</scope>
    <source>
        <strain evidence="3">LSX21</strain>
        <tissue evidence="3">Leaf</tissue>
    </source>
</reference>
<dbReference type="InterPro" id="IPR023213">
    <property type="entry name" value="CAT-like_dom_sf"/>
</dbReference>
<evidence type="ECO:0000313" key="4">
    <source>
        <dbReference type="Proteomes" id="UP001370490"/>
    </source>
</evidence>
<keyword evidence="1" id="KW-0808">Transferase</keyword>
<gene>
    <name evidence="3" type="ORF">RJ641_015870</name>
</gene>
<dbReference type="Pfam" id="PF02458">
    <property type="entry name" value="Transferase"/>
    <property type="match status" value="1"/>
</dbReference>
<sequence length="463" mass="52060">MFTVIEQCRVAAQPGTTVLEKSLPLTTFDLTMFQHHPMLRVIFYEHSHLDEAQSFISKLKDSLSLTLKHFYMFAGHLVCSKTPNPTIKPKIHYVDGDSIPLTFMESKQDNFDYLTSNYPRTAIEFHSLVPQLPAESIIGDTVLAPLMAIQVTLYPGSGICIGFTVRHEAADGNTFTQFIRSWASITKLSSDEPLLGEKLDQPICFYDRSVVNDPNQEIFWGGVMSRPSDMRSISPTQLPPDLVRATFIMGPDHIQLLKRWVSKEFPTLSHVTTFSVTVAFVWVSIFKLKMRINEVCDRPVQLVISADCRRLMDPPLPENYFGNCIVPVFFPSNFNELLSKDDGFIIGAKLIGELIEEKLRKKDAISRCQEEMVYFGERMSEFQFVAVSGSPRFGVYDADFGWGEPKKTEVISIDFKGGISIGDCRDVKGGVEVGLSFPKIEMDAFAVIFADGLKSVEMSRVNA</sequence>
<dbReference type="InterPro" id="IPR051504">
    <property type="entry name" value="Plant_metabolite_acyltrans"/>
</dbReference>
<dbReference type="EMBL" id="JBAMMX010000021">
    <property type="protein sequence ID" value="KAK6919966.1"/>
    <property type="molecule type" value="Genomic_DNA"/>
</dbReference>